<dbReference type="AlphaFoldDB" id="A0A517QXS6"/>
<dbReference type="Pfam" id="PF00583">
    <property type="entry name" value="Acetyltransf_1"/>
    <property type="match status" value="2"/>
</dbReference>
<dbReference type="KEGG" id="svp:Pan189_08120"/>
<keyword evidence="2" id="KW-0808">Transferase</keyword>
<dbReference type="EMBL" id="CP036268">
    <property type="protein sequence ID" value="QDT36455.1"/>
    <property type="molecule type" value="Genomic_DNA"/>
</dbReference>
<evidence type="ECO:0000313" key="2">
    <source>
        <dbReference type="EMBL" id="QDT36455.1"/>
    </source>
</evidence>
<dbReference type="SUPFAM" id="SSF55729">
    <property type="entry name" value="Acyl-CoA N-acyltransferases (Nat)"/>
    <property type="match status" value="2"/>
</dbReference>
<evidence type="ECO:0000259" key="1">
    <source>
        <dbReference type="PROSITE" id="PS51186"/>
    </source>
</evidence>
<evidence type="ECO:0000313" key="3">
    <source>
        <dbReference type="Proteomes" id="UP000317318"/>
    </source>
</evidence>
<sequence length="359" mass="40504">MDLLAVWADRQPIRIDRLRRRSPTPPARYPPVQHVAETSAITYRSFRNSDPPALVALWHDCELGRGAASGFSYDALEFLNFSQRYFDPNGFIVAVEEGSDDIVGFVHAGFGPNEDFSALTKERGAICAIMVRPQFRGLGVGRELLSRAEAYLRDNGATELIAGPAPPFDPFYIGLYGGSRPTGFLESDPDAEPFLTKLGYEPAERYFVLQRDIVNTRDPLNFRLVNVRRKMKLSIAAGSPRSDWWWMTRYGRLETLRFLLEPKSGGESVASVTVIGLDLYLQKWHQRVVGLIDLNVNEDSRRKGYAQTLLTELCKRLRDEMVTLVEAHVSESNTAALKVFEYSGFEKIDTGVVYRKQAE</sequence>
<keyword evidence="3" id="KW-1185">Reference proteome</keyword>
<name>A0A517QXS6_9PLAN</name>
<proteinExistence type="predicted"/>
<dbReference type="PROSITE" id="PS51186">
    <property type="entry name" value="GNAT"/>
    <property type="match status" value="2"/>
</dbReference>
<dbReference type="Proteomes" id="UP000317318">
    <property type="component" value="Chromosome"/>
</dbReference>
<dbReference type="InterPro" id="IPR016181">
    <property type="entry name" value="Acyl_CoA_acyltransferase"/>
</dbReference>
<organism evidence="2 3">
    <name type="scientific">Stratiformator vulcanicus</name>
    <dbReference type="NCBI Taxonomy" id="2527980"/>
    <lineage>
        <taxon>Bacteria</taxon>
        <taxon>Pseudomonadati</taxon>
        <taxon>Planctomycetota</taxon>
        <taxon>Planctomycetia</taxon>
        <taxon>Planctomycetales</taxon>
        <taxon>Planctomycetaceae</taxon>
        <taxon>Stratiformator</taxon>
    </lineage>
</organism>
<dbReference type="InterPro" id="IPR000182">
    <property type="entry name" value="GNAT_dom"/>
</dbReference>
<dbReference type="Gene3D" id="3.40.630.30">
    <property type="match status" value="1"/>
</dbReference>
<gene>
    <name evidence="2" type="ORF">Pan189_08120</name>
</gene>
<protein>
    <submittedName>
        <fullName evidence="2">Putative acetyltransferase</fullName>
    </submittedName>
</protein>
<accession>A0A517QXS6</accession>
<feature type="domain" description="N-acetyltransferase" evidence="1">
    <location>
        <begin position="41"/>
        <end position="223"/>
    </location>
</feature>
<reference evidence="2 3" key="1">
    <citation type="submission" date="2019-02" db="EMBL/GenBank/DDBJ databases">
        <title>Deep-cultivation of Planctomycetes and their phenomic and genomic characterization uncovers novel biology.</title>
        <authorList>
            <person name="Wiegand S."/>
            <person name="Jogler M."/>
            <person name="Boedeker C."/>
            <person name="Pinto D."/>
            <person name="Vollmers J."/>
            <person name="Rivas-Marin E."/>
            <person name="Kohn T."/>
            <person name="Peeters S.H."/>
            <person name="Heuer A."/>
            <person name="Rast P."/>
            <person name="Oberbeckmann S."/>
            <person name="Bunk B."/>
            <person name="Jeske O."/>
            <person name="Meyerdierks A."/>
            <person name="Storesund J.E."/>
            <person name="Kallscheuer N."/>
            <person name="Luecker S."/>
            <person name="Lage O.M."/>
            <person name="Pohl T."/>
            <person name="Merkel B.J."/>
            <person name="Hornburger P."/>
            <person name="Mueller R.-W."/>
            <person name="Bruemmer F."/>
            <person name="Labrenz M."/>
            <person name="Spormann A.M."/>
            <person name="Op den Camp H."/>
            <person name="Overmann J."/>
            <person name="Amann R."/>
            <person name="Jetten M.S.M."/>
            <person name="Mascher T."/>
            <person name="Medema M.H."/>
            <person name="Devos D.P."/>
            <person name="Kaster A.-K."/>
            <person name="Ovreas L."/>
            <person name="Rohde M."/>
            <person name="Galperin M.Y."/>
            <person name="Jogler C."/>
        </authorList>
    </citation>
    <scope>NUCLEOTIDE SEQUENCE [LARGE SCALE GENOMIC DNA]</scope>
    <source>
        <strain evidence="2 3">Pan189</strain>
    </source>
</reference>
<dbReference type="GO" id="GO:0016747">
    <property type="term" value="F:acyltransferase activity, transferring groups other than amino-acyl groups"/>
    <property type="evidence" value="ECO:0007669"/>
    <property type="project" value="InterPro"/>
</dbReference>
<feature type="domain" description="N-acetyltransferase" evidence="1">
    <location>
        <begin position="220"/>
        <end position="359"/>
    </location>
</feature>
<dbReference type="PANTHER" id="PTHR43072:SF60">
    <property type="entry name" value="L-2,4-DIAMINOBUTYRIC ACID ACETYLTRANSFERASE"/>
    <property type="match status" value="1"/>
</dbReference>
<dbReference type="CDD" id="cd04301">
    <property type="entry name" value="NAT_SF"/>
    <property type="match status" value="2"/>
</dbReference>
<dbReference type="PANTHER" id="PTHR43072">
    <property type="entry name" value="N-ACETYLTRANSFERASE"/>
    <property type="match status" value="1"/>
</dbReference>